<feature type="transmembrane region" description="Helical" evidence="1">
    <location>
        <begin position="84"/>
        <end position="109"/>
    </location>
</feature>
<protein>
    <submittedName>
        <fullName evidence="2">Uncharacterized protein</fullName>
    </submittedName>
</protein>
<name>A0ABD1CKR5_CULPP</name>
<keyword evidence="1" id="KW-0812">Transmembrane</keyword>
<dbReference type="Gene3D" id="1.20.1070.10">
    <property type="entry name" value="Rhodopsin 7-helix transmembrane proteins"/>
    <property type="match status" value="1"/>
</dbReference>
<dbReference type="AlphaFoldDB" id="A0ABD1CKR5"/>
<dbReference type="EMBL" id="JBEHCU010011259">
    <property type="protein sequence ID" value="KAL1376985.1"/>
    <property type="molecule type" value="Genomic_DNA"/>
</dbReference>
<gene>
    <name evidence="2" type="ORF">pipiens_001560</name>
</gene>
<keyword evidence="3" id="KW-1185">Reference proteome</keyword>
<evidence type="ECO:0000313" key="2">
    <source>
        <dbReference type="EMBL" id="KAL1376985.1"/>
    </source>
</evidence>
<feature type="non-terminal residue" evidence="2">
    <location>
        <position position="120"/>
    </location>
</feature>
<organism evidence="2 3">
    <name type="scientific">Culex pipiens pipiens</name>
    <name type="common">Northern house mosquito</name>
    <dbReference type="NCBI Taxonomy" id="38569"/>
    <lineage>
        <taxon>Eukaryota</taxon>
        <taxon>Metazoa</taxon>
        <taxon>Ecdysozoa</taxon>
        <taxon>Arthropoda</taxon>
        <taxon>Hexapoda</taxon>
        <taxon>Insecta</taxon>
        <taxon>Pterygota</taxon>
        <taxon>Neoptera</taxon>
        <taxon>Endopterygota</taxon>
        <taxon>Diptera</taxon>
        <taxon>Nematocera</taxon>
        <taxon>Culicoidea</taxon>
        <taxon>Culicidae</taxon>
        <taxon>Culicinae</taxon>
        <taxon>Culicini</taxon>
        <taxon>Culex</taxon>
        <taxon>Culex</taxon>
    </lineage>
</organism>
<accession>A0ABD1CKR5</accession>
<proteinExistence type="predicted"/>
<keyword evidence="1" id="KW-1133">Transmembrane helix</keyword>
<sequence>MSSPGGAAQVVGNGTIPVDADVDVVYGSVLFQGGNSYSPGGDELTLLETLLSNYSDASSGGELMNMSSTTEVPYTPYERRPETYIVPILFAAIFIVGVLGNGTLIIVFLRHRAMRNVPNT</sequence>
<keyword evidence="1" id="KW-0472">Membrane</keyword>
<evidence type="ECO:0000313" key="3">
    <source>
        <dbReference type="Proteomes" id="UP001562425"/>
    </source>
</evidence>
<dbReference type="Proteomes" id="UP001562425">
    <property type="component" value="Unassembled WGS sequence"/>
</dbReference>
<reference evidence="2 3" key="1">
    <citation type="submission" date="2024-05" db="EMBL/GenBank/DDBJ databases">
        <title>Culex pipiens pipiens assembly and annotation.</title>
        <authorList>
            <person name="Alout H."/>
            <person name="Durand T."/>
        </authorList>
    </citation>
    <scope>NUCLEOTIDE SEQUENCE [LARGE SCALE GENOMIC DNA]</scope>
    <source>
        <strain evidence="2">HA-2024</strain>
        <tissue evidence="2">Whole body</tissue>
    </source>
</reference>
<comment type="caution">
    <text evidence="2">The sequence shown here is derived from an EMBL/GenBank/DDBJ whole genome shotgun (WGS) entry which is preliminary data.</text>
</comment>
<evidence type="ECO:0000256" key="1">
    <source>
        <dbReference type="SAM" id="Phobius"/>
    </source>
</evidence>
<dbReference type="SUPFAM" id="SSF81321">
    <property type="entry name" value="Family A G protein-coupled receptor-like"/>
    <property type="match status" value="1"/>
</dbReference>